<evidence type="ECO:0000313" key="4">
    <source>
        <dbReference type="Proteomes" id="UP001196870"/>
    </source>
</evidence>
<protein>
    <submittedName>
        <fullName evidence="3">SDR family oxidoreductase</fullName>
    </submittedName>
</protein>
<dbReference type="Pfam" id="PF13781">
    <property type="entry name" value="DoxX_3"/>
    <property type="match status" value="1"/>
</dbReference>
<proteinExistence type="predicted"/>
<dbReference type="Pfam" id="PF13460">
    <property type="entry name" value="NAD_binding_10"/>
    <property type="match status" value="1"/>
</dbReference>
<accession>A0ABS5EVA6</accession>
<dbReference type="InterPro" id="IPR016040">
    <property type="entry name" value="NAD(P)-bd_dom"/>
</dbReference>
<dbReference type="SUPFAM" id="SSF51735">
    <property type="entry name" value="NAD(P)-binding Rossmann-fold domains"/>
    <property type="match status" value="1"/>
</dbReference>
<feature type="transmembrane region" description="Helical" evidence="1">
    <location>
        <begin position="349"/>
        <end position="371"/>
    </location>
</feature>
<feature type="domain" description="NAD(P)-binding" evidence="2">
    <location>
        <begin position="7"/>
        <end position="150"/>
    </location>
</feature>
<evidence type="ECO:0000259" key="2">
    <source>
        <dbReference type="Pfam" id="PF13460"/>
    </source>
</evidence>
<gene>
    <name evidence="3" type="ORF">GXW71_05880</name>
</gene>
<keyword evidence="1" id="KW-1133">Transmembrane helix</keyword>
<dbReference type="EMBL" id="JAAGBB010000005">
    <property type="protein sequence ID" value="MBR0663885.1"/>
    <property type="molecule type" value="Genomic_DNA"/>
</dbReference>
<comment type="caution">
    <text evidence="3">The sequence shown here is derived from an EMBL/GenBank/DDBJ whole genome shotgun (WGS) entry which is preliminary data.</text>
</comment>
<name>A0ABS5EVA6_9PROT</name>
<dbReference type="Proteomes" id="UP001196870">
    <property type="component" value="Unassembled WGS sequence"/>
</dbReference>
<sequence>MHVLLIGATGLIGTAVLARLQAEGLRLRLLARGAAPAGAAGAGWVRRDLRAMLRPEDWLPLLDGIDAVVNCAGVLQDSGRDATAAVHRDAPVALFTACEAMGIRRVIHVSALGAEKESLSPFSATKRAAEAALMARDLDWVILRPSVVLGRAAYGGSALFRGLASLPVLPRIADAGRIQPVQLDDVAETVARLLRPGAPSRVAMALAGPEALSFEAVVARYRRWLDRRPARSIGVSPGLMRLAYRLGDLAGVLGWRPPIRSTARREMVRGAEGDPAAWTRLIGIVPRSLDAALAAEPASVQERWFARLYLLKPLLIVVLALFWMLTGVISLGPGYAMGEALMREGGAGALSGASVIAGGIADLAIGAALLHRRSARPALLAALALSVAYLVAGTLILPRLWADPLGPLLKVAPILMLHLVALATLEDR</sequence>
<evidence type="ECO:0000313" key="3">
    <source>
        <dbReference type="EMBL" id="MBR0663885.1"/>
    </source>
</evidence>
<feature type="transmembrane region" description="Helical" evidence="1">
    <location>
        <begin position="378"/>
        <end position="401"/>
    </location>
</feature>
<dbReference type="RefSeq" id="WP_211851474.1">
    <property type="nucleotide sequence ID" value="NZ_JAAGBB010000005.1"/>
</dbReference>
<reference evidence="4" key="1">
    <citation type="journal article" date="2021" name="Syst. Appl. Microbiol.">
        <title>Roseomonas hellenica sp. nov., isolated from roots of wild-growing Alkanna tinctoria.</title>
        <authorList>
            <person name="Rat A."/>
            <person name="Naranjo H.D."/>
            <person name="Lebbe L."/>
            <person name="Cnockaert M."/>
            <person name="Krigas N."/>
            <person name="Grigoriadou K."/>
            <person name="Maloupa E."/>
            <person name="Willems A."/>
        </authorList>
    </citation>
    <scope>NUCLEOTIDE SEQUENCE [LARGE SCALE GENOMIC DNA]</scope>
    <source>
        <strain evidence="4">LMG 31523</strain>
    </source>
</reference>
<keyword evidence="1" id="KW-0812">Transmembrane</keyword>
<keyword evidence="1" id="KW-0472">Membrane</keyword>
<dbReference type="Gene3D" id="3.40.50.720">
    <property type="entry name" value="NAD(P)-binding Rossmann-like Domain"/>
    <property type="match status" value="1"/>
</dbReference>
<feature type="transmembrane region" description="Helical" evidence="1">
    <location>
        <begin position="309"/>
        <end position="329"/>
    </location>
</feature>
<dbReference type="InterPro" id="IPR025695">
    <property type="entry name" value="DoxX-like"/>
</dbReference>
<organism evidence="3 4">
    <name type="scientific">Plastoroseomonas hellenica</name>
    <dbReference type="NCBI Taxonomy" id="2687306"/>
    <lineage>
        <taxon>Bacteria</taxon>
        <taxon>Pseudomonadati</taxon>
        <taxon>Pseudomonadota</taxon>
        <taxon>Alphaproteobacteria</taxon>
        <taxon>Acetobacterales</taxon>
        <taxon>Acetobacteraceae</taxon>
        <taxon>Plastoroseomonas</taxon>
    </lineage>
</organism>
<dbReference type="PANTHER" id="PTHR12126">
    <property type="entry name" value="NADH-UBIQUINONE OXIDOREDUCTASE 39 KDA SUBUNIT-RELATED"/>
    <property type="match status" value="1"/>
</dbReference>
<keyword evidence="4" id="KW-1185">Reference proteome</keyword>
<dbReference type="InterPro" id="IPR051207">
    <property type="entry name" value="ComplexI_NDUFA9_subunit"/>
</dbReference>
<evidence type="ECO:0000256" key="1">
    <source>
        <dbReference type="SAM" id="Phobius"/>
    </source>
</evidence>
<dbReference type="PANTHER" id="PTHR12126:SF11">
    <property type="entry name" value="NADH DEHYDROGENASE [UBIQUINONE] 1 ALPHA SUBCOMPLEX SUBUNIT 9, MITOCHONDRIAL"/>
    <property type="match status" value="1"/>
</dbReference>
<dbReference type="InterPro" id="IPR036291">
    <property type="entry name" value="NAD(P)-bd_dom_sf"/>
</dbReference>